<comment type="caution">
    <text evidence="2">The sequence shown here is derived from an EMBL/GenBank/DDBJ whole genome shotgun (WGS) entry which is preliminary data.</text>
</comment>
<keyword evidence="3" id="KW-1185">Reference proteome</keyword>
<proteinExistence type="predicted"/>
<keyword evidence="1" id="KW-0732">Signal</keyword>
<dbReference type="SUPFAM" id="SSF48452">
    <property type="entry name" value="TPR-like"/>
    <property type="match status" value="2"/>
</dbReference>
<organism evidence="2 3">
    <name type="scientific">Chitinophaga oryziterrae</name>
    <dbReference type="NCBI Taxonomy" id="1031224"/>
    <lineage>
        <taxon>Bacteria</taxon>
        <taxon>Pseudomonadati</taxon>
        <taxon>Bacteroidota</taxon>
        <taxon>Chitinophagia</taxon>
        <taxon>Chitinophagales</taxon>
        <taxon>Chitinophagaceae</taxon>
        <taxon>Chitinophaga</taxon>
    </lineage>
</organism>
<dbReference type="InterPro" id="IPR011990">
    <property type="entry name" value="TPR-like_helical_dom_sf"/>
</dbReference>
<dbReference type="InterPro" id="IPR019734">
    <property type="entry name" value="TPR_rpt"/>
</dbReference>
<dbReference type="AlphaFoldDB" id="A0A6N8JES9"/>
<dbReference type="SMART" id="SM00028">
    <property type="entry name" value="TPR"/>
    <property type="match status" value="3"/>
</dbReference>
<reference evidence="2 3" key="1">
    <citation type="submission" date="2019-12" db="EMBL/GenBank/DDBJ databases">
        <title>The draft genomic sequence of strain Chitinophaga oryziterrae JCM 16595.</title>
        <authorList>
            <person name="Zhang X."/>
        </authorList>
    </citation>
    <scope>NUCLEOTIDE SEQUENCE [LARGE SCALE GENOMIC DNA]</scope>
    <source>
        <strain evidence="2 3">JCM 16595</strain>
    </source>
</reference>
<dbReference type="EMBL" id="WRXO01000005">
    <property type="protein sequence ID" value="MVT42809.1"/>
    <property type="molecule type" value="Genomic_DNA"/>
</dbReference>
<evidence type="ECO:0000256" key="1">
    <source>
        <dbReference type="SAM" id="SignalP"/>
    </source>
</evidence>
<dbReference type="RefSeq" id="WP_157301408.1">
    <property type="nucleotide sequence ID" value="NZ_BAAAZB010000002.1"/>
</dbReference>
<protein>
    <submittedName>
        <fullName evidence="2">Uncharacterized protein</fullName>
    </submittedName>
</protein>
<dbReference type="PANTHER" id="PTHR12558">
    <property type="entry name" value="CELL DIVISION CYCLE 16,23,27"/>
    <property type="match status" value="1"/>
</dbReference>
<dbReference type="PANTHER" id="PTHR12558:SF13">
    <property type="entry name" value="CELL DIVISION CYCLE PROTEIN 27 HOMOLOG"/>
    <property type="match status" value="1"/>
</dbReference>
<gene>
    <name evidence="2" type="ORF">GO495_19600</name>
</gene>
<dbReference type="Proteomes" id="UP000468388">
    <property type="component" value="Unassembled WGS sequence"/>
</dbReference>
<dbReference type="Gene3D" id="1.25.40.10">
    <property type="entry name" value="Tetratricopeptide repeat domain"/>
    <property type="match status" value="2"/>
</dbReference>
<feature type="chain" id="PRO_5027014336" evidence="1">
    <location>
        <begin position="21"/>
        <end position="378"/>
    </location>
</feature>
<evidence type="ECO:0000313" key="3">
    <source>
        <dbReference type="Proteomes" id="UP000468388"/>
    </source>
</evidence>
<feature type="signal peptide" evidence="1">
    <location>
        <begin position="1"/>
        <end position="20"/>
    </location>
</feature>
<dbReference type="OrthoDB" id="680903at2"/>
<evidence type="ECO:0000313" key="2">
    <source>
        <dbReference type="EMBL" id="MVT42809.1"/>
    </source>
</evidence>
<name>A0A6N8JES9_9BACT</name>
<accession>A0A6N8JES9</accession>
<sequence length="378" mass="43555">MRIYIWILCTCLLSFGAARGQSIDRNRVMEYLQDQRYEDAIAYLKQGINDNNPRELALLAYTYYQAGKISEAAGNYGKVLLLDSNYVPAHQYLATIQMQEDLPLAAMVHYKRIVTLQPQNATAWKQLSFAGFAGQVNDSAFAWLCKAYELKPSDPRVVSRLAEEWLEKKRYNTADSIINRYLTADSTNPYVLMTGSRTSFLKKEYPRTLQFGQKLIAQNNVSVNTFLYVIAACYNMKKYDDCVSVYEYLDARHATSENIIYYTAMAKTQLKKYGESNTLLKQCISMGLSASLDNYYTGMSANYEATGQYKPAIASLDTAYYLFHQPLRQYSIGRIYDARLNNEATALRYYKKYLQLYKPDATGEEKEIYKYLRSRIEK</sequence>